<gene>
    <name evidence="1" type="ORF">EGR_00109</name>
</gene>
<reference evidence="1 2" key="1">
    <citation type="journal article" date="2013" name="Nat. Genet.">
        <title>The genome of the hydatid tapeworm Echinococcus granulosus.</title>
        <authorList>
            <person name="Zheng H."/>
            <person name="Zhang W."/>
            <person name="Zhang L."/>
            <person name="Zhang Z."/>
            <person name="Li J."/>
            <person name="Lu G."/>
            <person name="Zhu Y."/>
            <person name="Wang Y."/>
            <person name="Huang Y."/>
            <person name="Liu J."/>
            <person name="Kang H."/>
            <person name="Chen J."/>
            <person name="Wang L."/>
            <person name="Chen A."/>
            <person name="Yu S."/>
            <person name="Gao Z."/>
            <person name="Jin L."/>
            <person name="Gu W."/>
            <person name="Wang Z."/>
            <person name="Zhao L."/>
            <person name="Shi B."/>
            <person name="Wen H."/>
            <person name="Lin R."/>
            <person name="Jones M.K."/>
            <person name="Brejova B."/>
            <person name="Vinar T."/>
            <person name="Zhao G."/>
            <person name="McManus D.P."/>
            <person name="Chen Z."/>
            <person name="Zhou Y."/>
            <person name="Wang S."/>
        </authorList>
    </citation>
    <scope>NUCLEOTIDE SEQUENCE [LARGE SCALE GENOMIC DNA]</scope>
</reference>
<accession>W6UT74</accession>
<dbReference type="KEGG" id="egl:EGR_00109"/>
<dbReference type="GeneID" id="36335824"/>
<dbReference type="CTD" id="36335824"/>
<dbReference type="EMBL" id="APAU02000001">
    <property type="protein sequence ID" value="EUB64840.1"/>
    <property type="molecule type" value="Genomic_DNA"/>
</dbReference>
<proteinExistence type="predicted"/>
<dbReference type="RefSeq" id="XP_024356036.1">
    <property type="nucleotide sequence ID" value="XM_024489358.1"/>
</dbReference>
<comment type="caution">
    <text evidence="1">The sequence shown here is derived from an EMBL/GenBank/DDBJ whole genome shotgun (WGS) entry which is preliminary data.</text>
</comment>
<keyword evidence="2" id="KW-1185">Reference proteome</keyword>
<dbReference type="AlphaFoldDB" id="W6UT74"/>
<organism evidence="1 2">
    <name type="scientific">Echinococcus granulosus</name>
    <name type="common">Hydatid tapeworm</name>
    <dbReference type="NCBI Taxonomy" id="6210"/>
    <lineage>
        <taxon>Eukaryota</taxon>
        <taxon>Metazoa</taxon>
        <taxon>Spiralia</taxon>
        <taxon>Lophotrochozoa</taxon>
        <taxon>Platyhelminthes</taxon>
        <taxon>Cestoda</taxon>
        <taxon>Eucestoda</taxon>
        <taxon>Cyclophyllidea</taxon>
        <taxon>Taeniidae</taxon>
        <taxon>Echinococcus</taxon>
        <taxon>Echinococcus granulosus group</taxon>
    </lineage>
</organism>
<protein>
    <submittedName>
        <fullName evidence="1">Uncharacterized protein</fullName>
    </submittedName>
</protein>
<evidence type="ECO:0000313" key="1">
    <source>
        <dbReference type="EMBL" id="EUB64840.1"/>
    </source>
</evidence>
<sequence>MHYTNTHLNILHYRRGLIYKTSFCYFYVMNLAMHKINVKLRSKIICFCFLSLKAHLFLQNHSVAENEPDLSSQDKILEVSKWLIFSPLYEFATIFKCNYFWSLRSAFGEMLPVKSNEFVQEQKHILYIKWKKFVTWKLSSFRCLMDQLVASKLIGDIYQFVKIAFLFKNALHVCDLSVFSKTKKLVSSRGIMNANCHHLALMLDCAGPKLIGVPFQEFKCEIAAPISQRYDLALLQYFISYFFSTHEVSMGITRKSTTDIFNELSIIAHLYSVAQVFSKIKLEFPLKGATLLQNGFAKEIFHLIGEKLALKHKKWQQS</sequence>
<evidence type="ECO:0000313" key="2">
    <source>
        <dbReference type="Proteomes" id="UP000019149"/>
    </source>
</evidence>
<dbReference type="Proteomes" id="UP000019149">
    <property type="component" value="Unassembled WGS sequence"/>
</dbReference>
<name>W6UT74_ECHGR</name>